<dbReference type="PANTHER" id="PTHR46300:SF8">
    <property type="entry name" value="CYTOCHROME P450 2E1"/>
    <property type="match status" value="1"/>
</dbReference>
<protein>
    <recommendedName>
        <fullName evidence="9">Cytochrome P450</fullName>
    </recommendedName>
</protein>
<dbReference type="PROSITE" id="PS00086">
    <property type="entry name" value="CYTOCHROME_P450"/>
    <property type="match status" value="1"/>
</dbReference>
<dbReference type="GO" id="GO:0005506">
    <property type="term" value="F:iron ion binding"/>
    <property type="evidence" value="ECO:0007669"/>
    <property type="project" value="InterPro"/>
</dbReference>
<name>A0A0C3HLL8_OIDMZ</name>
<dbReference type="CDD" id="cd11065">
    <property type="entry name" value="CYP64-like"/>
    <property type="match status" value="1"/>
</dbReference>
<dbReference type="InterPro" id="IPR036396">
    <property type="entry name" value="Cyt_P450_sf"/>
</dbReference>
<dbReference type="PANTHER" id="PTHR46300">
    <property type="entry name" value="P450, PUTATIVE (EUROFUNG)-RELATED-RELATED"/>
    <property type="match status" value="1"/>
</dbReference>
<evidence type="ECO:0000256" key="3">
    <source>
        <dbReference type="ARBA" id="ARBA00023002"/>
    </source>
</evidence>
<dbReference type="InterPro" id="IPR050364">
    <property type="entry name" value="Cytochrome_P450_fung"/>
</dbReference>
<sequence length="526" mass="60667">MAMERVREVGAILCTFAVYRWWKDPYRRMPEGARRLPGPWNIPVIGRAHDVPPERTWLHFYKWSKEFGPIYKHDLFGTTHVWISSDEIAKDILAKQGSIFSDRPLIDNLPINKTGGEYLPLLGENEIWIRQRKFGTHLMTGGARNDQFHYPVVETKRLLFNLLSSPASYRNLLEDHSSRNICRLAWGSPESAPTLQRVTMALLRVISPSGALPNVISPLAALPEIISPWKQYEKRRYKEEQDFFLAQMEKVRREWLAGTAKPSYMRMVFEAQQKSKIDDLEGAYQVGMMAIAGALTIASPMMSFVLAMVLFPTWLKKLQDEIDTVCGDRLPEMKDMANLPILRAVVKEVVRWRPPVPTGIPHASTKDFVYKGYFIPAGSTIHAMEWGITREPSVYPDGDSFLPDRWLSPNFPTYREPLTTYPRLEGHSQFGYGRRVCMGVDIVNHELFLVSGALAWAFDFKKKIGEDGNEMEVKDLEYSSLLIAKPDWFPLEMTVRSEKKKRMVVDMWDEEVKREWEEEKFATLNT</sequence>
<evidence type="ECO:0000313" key="7">
    <source>
        <dbReference type="EMBL" id="KIN03930.1"/>
    </source>
</evidence>
<evidence type="ECO:0000256" key="1">
    <source>
        <dbReference type="ARBA" id="ARBA00010617"/>
    </source>
</evidence>
<dbReference type="EMBL" id="KN832873">
    <property type="protein sequence ID" value="KIN03930.1"/>
    <property type="molecule type" value="Genomic_DNA"/>
</dbReference>
<comment type="cofactor">
    <cofactor evidence="5">
        <name>heme</name>
        <dbReference type="ChEBI" id="CHEBI:30413"/>
    </cofactor>
</comment>
<dbReference type="Gene3D" id="1.10.630.10">
    <property type="entry name" value="Cytochrome P450"/>
    <property type="match status" value="1"/>
</dbReference>
<dbReference type="GO" id="GO:0004497">
    <property type="term" value="F:monooxygenase activity"/>
    <property type="evidence" value="ECO:0007669"/>
    <property type="project" value="UniProtKB-KW"/>
</dbReference>
<keyword evidence="6" id="KW-0503">Monooxygenase</keyword>
<gene>
    <name evidence="7" type="ORF">OIDMADRAFT_40064</name>
</gene>
<dbReference type="InterPro" id="IPR001128">
    <property type="entry name" value="Cyt_P450"/>
</dbReference>
<keyword evidence="3 6" id="KW-0560">Oxidoreductase</keyword>
<dbReference type="SUPFAM" id="SSF48264">
    <property type="entry name" value="Cytochrome P450"/>
    <property type="match status" value="1"/>
</dbReference>
<keyword evidence="5 6" id="KW-0349">Heme</keyword>
<dbReference type="OrthoDB" id="1103324at2759"/>
<organism evidence="7 8">
    <name type="scientific">Oidiodendron maius (strain Zn)</name>
    <dbReference type="NCBI Taxonomy" id="913774"/>
    <lineage>
        <taxon>Eukaryota</taxon>
        <taxon>Fungi</taxon>
        <taxon>Dikarya</taxon>
        <taxon>Ascomycota</taxon>
        <taxon>Pezizomycotina</taxon>
        <taxon>Leotiomycetes</taxon>
        <taxon>Leotiomycetes incertae sedis</taxon>
        <taxon>Myxotrichaceae</taxon>
        <taxon>Oidiodendron</taxon>
    </lineage>
</organism>
<evidence type="ECO:0000256" key="4">
    <source>
        <dbReference type="ARBA" id="ARBA00023004"/>
    </source>
</evidence>
<keyword evidence="2 5" id="KW-0479">Metal-binding</keyword>
<accession>A0A0C3HLL8</accession>
<comment type="similarity">
    <text evidence="1 6">Belongs to the cytochrome P450 family.</text>
</comment>
<evidence type="ECO:0000256" key="2">
    <source>
        <dbReference type="ARBA" id="ARBA00022723"/>
    </source>
</evidence>
<dbReference type="HOGENOM" id="CLU_001570_2_1_1"/>
<dbReference type="InParanoid" id="A0A0C3HLL8"/>
<dbReference type="STRING" id="913774.A0A0C3HLL8"/>
<evidence type="ECO:0000256" key="6">
    <source>
        <dbReference type="RuleBase" id="RU000461"/>
    </source>
</evidence>
<dbReference type="Proteomes" id="UP000054321">
    <property type="component" value="Unassembled WGS sequence"/>
</dbReference>
<evidence type="ECO:0000313" key="8">
    <source>
        <dbReference type="Proteomes" id="UP000054321"/>
    </source>
</evidence>
<dbReference type="InterPro" id="IPR002401">
    <property type="entry name" value="Cyt_P450_E_grp-I"/>
</dbReference>
<dbReference type="InterPro" id="IPR017972">
    <property type="entry name" value="Cyt_P450_CS"/>
</dbReference>
<keyword evidence="8" id="KW-1185">Reference proteome</keyword>
<dbReference type="GO" id="GO:0016705">
    <property type="term" value="F:oxidoreductase activity, acting on paired donors, with incorporation or reduction of molecular oxygen"/>
    <property type="evidence" value="ECO:0007669"/>
    <property type="project" value="InterPro"/>
</dbReference>
<evidence type="ECO:0008006" key="9">
    <source>
        <dbReference type="Google" id="ProtNLM"/>
    </source>
</evidence>
<reference evidence="8" key="2">
    <citation type="submission" date="2015-01" db="EMBL/GenBank/DDBJ databases">
        <title>Evolutionary Origins and Diversification of the Mycorrhizal Mutualists.</title>
        <authorList>
            <consortium name="DOE Joint Genome Institute"/>
            <consortium name="Mycorrhizal Genomics Consortium"/>
            <person name="Kohler A."/>
            <person name="Kuo A."/>
            <person name="Nagy L.G."/>
            <person name="Floudas D."/>
            <person name="Copeland A."/>
            <person name="Barry K.W."/>
            <person name="Cichocki N."/>
            <person name="Veneault-Fourrey C."/>
            <person name="LaButti K."/>
            <person name="Lindquist E.A."/>
            <person name="Lipzen A."/>
            <person name="Lundell T."/>
            <person name="Morin E."/>
            <person name="Murat C."/>
            <person name="Riley R."/>
            <person name="Ohm R."/>
            <person name="Sun H."/>
            <person name="Tunlid A."/>
            <person name="Henrissat B."/>
            <person name="Grigoriev I.V."/>
            <person name="Hibbett D.S."/>
            <person name="Martin F."/>
        </authorList>
    </citation>
    <scope>NUCLEOTIDE SEQUENCE [LARGE SCALE GENOMIC DNA]</scope>
    <source>
        <strain evidence="8">Zn</strain>
    </source>
</reference>
<reference evidence="7 8" key="1">
    <citation type="submission" date="2014-04" db="EMBL/GenBank/DDBJ databases">
        <authorList>
            <consortium name="DOE Joint Genome Institute"/>
            <person name="Kuo A."/>
            <person name="Martino E."/>
            <person name="Perotto S."/>
            <person name="Kohler A."/>
            <person name="Nagy L.G."/>
            <person name="Floudas D."/>
            <person name="Copeland A."/>
            <person name="Barry K.W."/>
            <person name="Cichocki N."/>
            <person name="Veneault-Fourrey C."/>
            <person name="LaButti K."/>
            <person name="Lindquist E.A."/>
            <person name="Lipzen A."/>
            <person name="Lundell T."/>
            <person name="Morin E."/>
            <person name="Murat C."/>
            <person name="Sun H."/>
            <person name="Tunlid A."/>
            <person name="Henrissat B."/>
            <person name="Grigoriev I.V."/>
            <person name="Hibbett D.S."/>
            <person name="Martin F."/>
            <person name="Nordberg H.P."/>
            <person name="Cantor M.N."/>
            <person name="Hua S.X."/>
        </authorList>
    </citation>
    <scope>NUCLEOTIDE SEQUENCE [LARGE SCALE GENOMIC DNA]</scope>
    <source>
        <strain evidence="7 8">Zn</strain>
    </source>
</reference>
<dbReference type="Pfam" id="PF00067">
    <property type="entry name" value="p450"/>
    <property type="match status" value="1"/>
</dbReference>
<keyword evidence="4 5" id="KW-0408">Iron</keyword>
<dbReference type="GO" id="GO:0020037">
    <property type="term" value="F:heme binding"/>
    <property type="evidence" value="ECO:0007669"/>
    <property type="project" value="InterPro"/>
</dbReference>
<dbReference type="AlphaFoldDB" id="A0A0C3HLL8"/>
<feature type="binding site" description="axial binding residue" evidence="5">
    <location>
        <position position="437"/>
    </location>
    <ligand>
        <name>heme</name>
        <dbReference type="ChEBI" id="CHEBI:30413"/>
    </ligand>
    <ligandPart>
        <name>Fe</name>
        <dbReference type="ChEBI" id="CHEBI:18248"/>
    </ligandPart>
</feature>
<dbReference type="PRINTS" id="PR00463">
    <property type="entry name" value="EP450I"/>
</dbReference>
<proteinExistence type="inferred from homology"/>
<evidence type="ECO:0000256" key="5">
    <source>
        <dbReference type="PIRSR" id="PIRSR602401-1"/>
    </source>
</evidence>